<reference evidence="1" key="1">
    <citation type="submission" date="2019-08" db="EMBL/GenBank/DDBJ databases">
        <authorList>
            <person name="Kucharzyk K."/>
            <person name="Murdoch R.W."/>
            <person name="Higgins S."/>
            <person name="Loffler F."/>
        </authorList>
    </citation>
    <scope>NUCLEOTIDE SEQUENCE</scope>
</reference>
<accession>A0A644SY58</accession>
<dbReference type="Pfam" id="PF05565">
    <property type="entry name" value="Sipho_Gp157"/>
    <property type="match status" value="1"/>
</dbReference>
<protein>
    <recommendedName>
        <fullName evidence="2">Siphovirus Gp157 family protein</fullName>
    </recommendedName>
</protein>
<proteinExistence type="predicted"/>
<dbReference type="EMBL" id="VSSQ01000010">
    <property type="protein sequence ID" value="MPL59579.1"/>
    <property type="molecule type" value="Genomic_DNA"/>
</dbReference>
<organism evidence="1">
    <name type="scientific">bioreactor metagenome</name>
    <dbReference type="NCBI Taxonomy" id="1076179"/>
    <lineage>
        <taxon>unclassified sequences</taxon>
        <taxon>metagenomes</taxon>
        <taxon>ecological metagenomes</taxon>
    </lineage>
</organism>
<name>A0A644SY58_9ZZZZ</name>
<sequence>MAKLYEIANDFQAVLDMDIESAEDAEAMVSLLEEVQSRFEDKAEGVMKIVKMTEGEVSTFKQEEERLYKARKAKEKKVEWLKEYLRRNMQMTETKVCQAGIFKLMRVNAKPSVLISDEAIIPGDFIVRKEVVSPDKTRIFEVLSGGGEVPGAALVPNEYLKVS</sequence>
<comment type="caution">
    <text evidence="1">The sequence shown here is derived from an EMBL/GenBank/DDBJ whole genome shotgun (WGS) entry which is preliminary data.</text>
</comment>
<gene>
    <name evidence="1" type="ORF">SDC9_05133</name>
</gene>
<evidence type="ECO:0008006" key="2">
    <source>
        <dbReference type="Google" id="ProtNLM"/>
    </source>
</evidence>
<evidence type="ECO:0000313" key="1">
    <source>
        <dbReference type="EMBL" id="MPL59579.1"/>
    </source>
</evidence>
<dbReference type="InterPro" id="IPR008840">
    <property type="entry name" value="Sipho_Gp157"/>
</dbReference>
<dbReference type="AlphaFoldDB" id="A0A644SY58"/>